<dbReference type="AlphaFoldDB" id="A0A1I7S089"/>
<dbReference type="eggNOG" id="KOG0842">
    <property type="taxonomic scope" value="Eukaryota"/>
</dbReference>
<dbReference type="GO" id="GO:0000978">
    <property type="term" value="F:RNA polymerase II cis-regulatory region sequence-specific DNA binding"/>
    <property type="evidence" value="ECO:0007669"/>
    <property type="project" value="TreeGrafter"/>
</dbReference>
<dbReference type="InterPro" id="IPR001356">
    <property type="entry name" value="HD"/>
</dbReference>
<keyword evidence="4 6" id="KW-0371">Homeobox</keyword>
<dbReference type="InterPro" id="IPR000047">
    <property type="entry name" value="HTH_motif"/>
</dbReference>
<evidence type="ECO:0000313" key="11">
    <source>
        <dbReference type="WBParaSite" id="BXY_0641300.1"/>
    </source>
</evidence>
<dbReference type="InterPro" id="IPR017970">
    <property type="entry name" value="Homeobox_CS"/>
</dbReference>
<comment type="subcellular location">
    <subcellularLocation>
        <location evidence="1 6 7">Nucleus</location>
    </subcellularLocation>
</comment>
<evidence type="ECO:0000256" key="3">
    <source>
        <dbReference type="ARBA" id="ARBA00023125"/>
    </source>
</evidence>
<keyword evidence="5 6" id="KW-0539">Nucleus</keyword>
<feature type="DNA-binding region" description="Homeobox" evidence="6">
    <location>
        <begin position="77"/>
        <end position="136"/>
    </location>
</feature>
<evidence type="ECO:0000256" key="8">
    <source>
        <dbReference type="SAM" id="MobiDB-lite"/>
    </source>
</evidence>
<evidence type="ECO:0000256" key="5">
    <source>
        <dbReference type="ARBA" id="ARBA00023242"/>
    </source>
</evidence>
<dbReference type="GO" id="GO:0005634">
    <property type="term" value="C:nucleus"/>
    <property type="evidence" value="ECO:0007669"/>
    <property type="project" value="UniProtKB-SubCell"/>
</dbReference>
<dbReference type="GO" id="GO:0000981">
    <property type="term" value="F:DNA-binding transcription factor activity, RNA polymerase II-specific"/>
    <property type="evidence" value="ECO:0007669"/>
    <property type="project" value="InterPro"/>
</dbReference>
<accession>A0A1I7S089</accession>
<dbReference type="PROSITE" id="PS50071">
    <property type="entry name" value="HOMEOBOX_2"/>
    <property type="match status" value="1"/>
</dbReference>
<dbReference type="InterPro" id="IPR050394">
    <property type="entry name" value="Homeobox_NK-like"/>
</dbReference>
<evidence type="ECO:0000256" key="1">
    <source>
        <dbReference type="ARBA" id="ARBA00004123"/>
    </source>
</evidence>
<proteinExistence type="predicted"/>
<feature type="region of interest" description="Disordered" evidence="8">
    <location>
        <begin position="1"/>
        <end position="40"/>
    </location>
</feature>
<evidence type="ECO:0000313" key="10">
    <source>
        <dbReference type="Proteomes" id="UP000095284"/>
    </source>
</evidence>
<keyword evidence="3 6" id="KW-0238">DNA-binding</keyword>
<reference evidence="11" key="1">
    <citation type="submission" date="2016-11" db="UniProtKB">
        <authorList>
            <consortium name="WormBaseParasite"/>
        </authorList>
    </citation>
    <scope>IDENTIFICATION</scope>
</reference>
<evidence type="ECO:0000259" key="9">
    <source>
        <dbReference type="PROSITE" id="PS50071"/>
    </source>
</evidence>
<feature type="domain" description="Homeobox" evidence="9">
    <location>
        <begin position="75"/>
        <end position="135"/>
    </location>
</feature>
<dbReference type="GO" id="GO:0030154">
    <property type="term" value="P:cell differentiation"/>
    <property type="evidence" value="ECO:0007669"/>
    <property type="project" value="TreeGrafter"/>
</dbReference>
<evidence type="ECO:0000256" key="6">
    <source>
        <dbReference type="PROSITE-ProRule" id="PRU00108"/>
    </source>
</evidence>
<dbReference type="WBParaSite" id="BXY_0641300.1">
    <property type="protein sequence ID" value="BXY_0641300.1"/>
    <property type="gene ID" value="BXY_0641300"/>
</dbReference>
<protein>
    <submittedName>
        <fullName evidence="11">Homeobox domain-containing protein</fullName>
    </submittedName>
</protein>
<organism evidence="10 11">
    <name type="scientific">Bursaphelenchus xylophilus</name>
    <name type="common">Pinewood nematode worm</name>
    <name type="synonym">Aphelenchoides xylophilus</name>
    <dbReference type="NCBI Taxonomy" id="6326"/>
    <lineage>
        <taxon>Eukaryota</taxon>
        <taxon>Metazoa</taxon>
        <taxon>Ecdysozoa</taxon>
        <taxon>Nematoda</taxon>
        <taxon>Chromadorea</taxon>
        <taxon>Rhabditida</taxon>
        <taxon>Tylenchina</taxon>
        <taxon>Tylenchomorpha</taxon>
        <taxon>Aphelenchoidea</taxon>
        <taxon>Aphelenchoididae</taxon>
        <taxon>Bursaphelenchus</taxon>
    </lineage>
</organism>
<dbReference type="PANTHER" id="PTHR24340">
    <property type="entry name" value="HOMEOBOX PROTEIN NKX"/>
    <property type="match status" value="1"/>
</dbReference>
<evidence type="ECO:0000256" key="7">
    <source>
        <dbReference type="RuleBase" id="RU000682"/>
    </source>
</evidence>
<evidence type="ECO:0000256" key="2">
    <source>
        <dbReference type="ARBA" id="ARBA00022473"/>
    </source>
</evidence>
<dbReference type="PROSITE" id="PS00027">
    <property type="entry name" value="HOMEOBOX_1"/>
    <property type="match status" value="1"/>
</dbReference>
<name>A0A1I7S089_BURXY</name>
<evidence type="ECO:0000256" key="4">
    <source>
        <dbReference type="ARBA" id="ARBA00023155"/>
    </source>
</evidence>
<dbReference type="PRINTS" id="PR00024">
    <property type="entry name" value="HOMEOBOX"/>
</dbReference>
<dbReference type="InterPro" id="IPR020479">
    <property type="entry name" value="HD_metazoa"/>
</dbReference>
<dbReference type="PANTHER" id="PTHR24340:SF41">
    <property type="entry name" value="MUSCLE-SPECIFIC HOMEOBOX PROTEIN TINMAN-RELATED"/>
    <property type="match status" value="1"/>
</dbReference>
<keyword evidence="2" id="KW-0217">Developmental protein</keyword>
<dbReference type="Gene3D" id="1.10.10.60">
    <property type="entry name" value="Homeodomain-like"/>
    <property type="match status" value="1"/>
</dbReference>
<dbReference type="Proteomes" id="UP000095284">
    <property type="component" value="Unplaced"/>
</dbReference>
<dbReference type="SMART" id="SM00389">
    <property type="entry name" value="HOX"/>
    <property type="match status" value="1"/>
</dbReference>
<dbReference type="PRINTS" id="PR00031">
    <property type="entry name" value="HTHREPRESSR"/>
</dbReference>
<sequence>MNLLQKIKKDSGSDEQYVEGAGNMCDHRKEKSTSSRGQEQFKLCPGGTPLFSYLNNLKEDQEEEKKEAIHLRTQHSRRRQRVLFTPEQIQTLENRFENAKYLTPSERDRLAAKLGLTSTQIKIWFQNRRYKRRRIDQDLALQSVGLGLGVPLMDPMMNDIGTPNLHDLIFSGRK</sequence>
<dbReference type="CDD" id="cd00086">
    <property type="entry name" value="homeodomain"/>
    <property type="match status" value="1"/>
</dbReference>
<dbReference type="Pfam" id="PF00046">
    <property type="entry name" value="Homeodomain"/>
    <property type="match status" value="1"/>
</dbReference>
<dbReference type="SUPFAM" id="SSF46689">
    <property type="entry name" value="Homeodomain-like"/>
    <property type="match status" value="1"/>
</dbReference>
<dbReference type="InterPro" id="IPR009057">
    <property type="entry name" value="Homeodomain-like_sf"/>
</dbReference>